<name>A0AC34QJS9_9BILA</name>
<reference evidence="2" key="1">
    <citation type="submission" date="2022-11" db="UniProtKB">
        <authorList>
            <consortium name="WormBaseParasite"/>
        </authorList>
    </citation>
    <scope>IDENTIFICATION</scope>
</reference>
<sequence>MPFVTFTTNVPEDKLGQNFNQKLNKGLAEAIPEKPYELFAIHVISTDKFTFGGTNEPAAMIQITAFGIYTPQSCKKYSKSIGEFLQKEVGLSPTRVLIQFADLPATHCGFNLTTCDEL</sequence>
<evidence type="ECO:0000313" key="2">
    <source>
        <dbReference type="WBParaSite" id="JU765_v2.g16984.t1"/>
    </source>
</evidence>
<evidence type="ECO:0000313" key="1">
    <source>
        <dbReference type="Proteomes" id="UP000887576"/>
    </source>
</evidence>
<organism evidence="1 2">
    <name type="scientific">Panagrolaimus sp. JU765</name>
    <dbReference type="NCBI Taxonomy" id="591449"/>
    <lineage>
        <taxon>Eukaryota</taxon>
        <taxon>Metazoa</taxon>
        <taxon>Ecdysozoa</taxon>
        <taxon>Nematoda</taxon>
        <taxon>Chromadorea</taxon>
        <taxon>Rhabditida</taxon>
        <taxon>Tylenchina</taxon>
        <taxon>Panagrolaimomorpha</taxon>
        <taxon>Panagrolaimoidea</taxon>
        <taxon>Panagrolaimidae</taxon>
        <taxon>Panagrolaimus</taxon>
    </lineage>
</organism>
<dbReference type="Proteomes" id="UP000887576">
    <property type="component" value="Unplaced"/>
</dbReference>
<protein>
    <submittedName>
        <fullName evidence="2">Macrophage migration inhibitory factor</fullName>
    </submittedName>
</protein>
<proteinExistence type="predicted"/>
<accession>A0AC34QJS9</accession>
<dbReference type="WBParaSite" id="JU765_v2.g16984.t1">
    <property type="protein sequence ID" value="JU765_v2.g16984.t1"/>
    <property type="gene ID" value="JU765_v2.g16984"/>
</dbReference>